<dbReference type="PRINTS" id="PR00455">
    <property type="entry name" value="HTHTETR"/>
</dbReference>
<dbReference type="RefSeq" id="WP_002586078.1">
    <property type="nucleotide sequence ID" value="NZ_KB850976.1"/>
</dbReference>
<dbReference type="SUPFAM" id="SSF46689">
    <property type="entry name" value="Homeodomain-like"/>
    <property type="match status" value="1"/>
</dbReference>
<dbReference type="InterPro" id="IPR050624">
    <property type="entry name" value="HTH-type_Tx_Regulator"/>
</dbReference>
<evidence type="ECO:0000313" key="6">
    <source>
        <dbReference type="EMBL" id="ENZ20294.1"/>
    </source>
</evidence>
<protein>
    <recommendedName>
        <fullName evidence="5">HTH tetR-type domain-containing protein</fullName>
    </recommendedName>
</protein>
<organism evidence="6 7">
    <name type="scientific">[Clostridium] clostridioforme 90A8</name>
    <dbReference type="NCBI Taxonomy" id="999408"/>
    <lineage>
        <taxon>Bacteria</taxon>
        <taxon>Bacillati</taxon>
        <taxon>Bacillota</taxon>
        <taxon>Clostridia</taxon>
        <taxon>Lachnospirales</taxon>
        <taxon>Lachnospiraceae</taxon>
        <taxon>Enterocloster</taxon>
    </lineage>
</organism>
<dbReference type="GO" id="GO:0045892">
    <property type="term" value="P:negative regulation of DNA-templated transcription"/>
    <property type="evidence" value="ECO:0007669"/>
    <property type="project" value="UniProtKB-ARBA"/>
</dbReference>
<dbReference type="PANTHER" id="PTHR43479">
    <property type="entry name" value="ACREF/ENVCD OPERON REPRESSOR-RELATED"/>
    <property type="match status" value="1"/>
</dbReference>
<evidence type="ECO:0000313" key="7">
    <source>
        <dbReference type="Proteomes" id="UP000013085"/>
    </source>
</evidence>
<keyword evidence="2 4" id="KW-0238">DNA-binding</keyword>
<reference evidence="6 7" key="1">
    <citation type="submission" date="2013-01" db="EMBL/GenBank/DDBJ databases">
        <title>The Genome Sequence of Clostridium clostridioforme 90A8.</title>
        <authorList>
            <consortium name="The Broad Institute Genome Sequencing Platform"/>
            <person name="Earl A."/>
            <person name="Ward D."/>
            <person name="Feldgarden M."/>
            <person name="Gevers D."/>
            <person name="Courvalin P."/>
            <person name="Lambert T."/>
            <person name="Walker B."/>
            <person name="Young S.K."/>
            <person name="Zeng Q."/>
            <person name="Gargeya S."/>
            <person name="Fitzgerald M."/>
            <person name="Haas B."/>
            <person name="Abouelleil A."/>
            <person name="Alvarado L."/>
            <person name="Arachchi H.M."/>
            <person name="Berlin A.M."/>
            <person name="Chapman S.B."/>
            <person name="Dewar J."/>
            <person name="Goldberg J."/>
            <person name="Griggs A."/>
            <person name="Gujja S."/>
            <person name="Hansen M."/>
            <person name="Howarth C."/>
            <person name="Imamovic A."/>
            <person name="Larimer J."/>
            <person name="McCowan C."/>
            <person name="Murphy C."/>
            <person name="Neiman D."/>
            <person name="Pearson M."/>
            <person name="Priest M."/>
            <person name="Roberts A."/>
            <person name="Saif S."/>
            <person name="Shea T."/>
            <person name="Sisk P."/>
            <person name="Sykes S."/>
            <person name="Wortman J."/>
            <person name="Nusbaum C."/>
            <person name="Birren B."/>
        </authorList>
    </citation>
    <scope>NUCLEOTIDE SEQUENCE [LARGE SCALE GENOMIC DNA]</scope>
    <source>
        <strain evidence="6 7">90A8</strain>
    </source>
</reference>
<dbReference type="FunFam" id="1.10.10.60:FF:000141">
    <property type="entry name" value="TetR family transcriptional regulator"/>
    <property type="match status" value="1"/>
</dbReference>
<dbReference type="EMBL" id="AGYR01000001">
    <property type="protein sequence ID" value="ENZ20294.1"/>
    <property type="molecule type" value="Genomic_DNA"/>
</dbReference>
<accession>A0A0E2HGU9</accession>
<dbReference type="PROSITE" id="PS50977">
    <property type="entry name" value="HTH_TETR_2"/>
    <property type="match status" value="1"/>
</dbReference>
<dbReference type="PANTHER" id="PTHR43479:SF11">
    <property type="entry name" value="ACREF_ENVCD OPERON REPRESSOR-RELATED"/>
    <property type="match status" value="1"/>
</dbReference>
<dbReference type="Pfam" id="PF00440">
    <property type="entry name" value="TetR_N"/>
    <property type="match status" value="1"/>
</dbReference>
<feature type="domain" description="HTH tetR-type" evidence="5">
    <location>
        <begin position="6"/>
        <end position="66"/>
    </location>
</feature>
<evidence type="ECO:0000256" key="1">
    <source>
        <dbReference type="ARBA" id="ARBA00023015"/>
    </source>
</evidence>
<keyword evidence="3" id="KW-0804">Transcription</keyword>
<dbReference type="GO" id="GO:0003677">
    <property type="term" value="F:DNA binding"/>
    <property type="evidence" value="ECO:0007669"/>
    <property type="project" value="UniProtKB-UniRule"/>
</dbReference>
<name>A0A0E2HGU9_9FIRM</name>
<evidence type="ECO:0000256" key="3">
    <source>
        <dbReference type="ARBA" id="ARBA00023163"/>
    </source>
</evidence>
<dbReference type="InterPro" id="IPR001647">
    <property type="entry name" value="HTH_TetR"/>
</dbReference>
<evidence type="ECO:0000256" key="2">
    <source>
        <dbReference type="ARBA" id="ARBA00023125"/>
    </source>
</evidence>
<proteinExistence type="predicted"/>
<keyword evidence="1" id="KW-0805">Transcription regulation</keyword>
<feature type="DNA-binding region" description="H-T-H motif" evidence="4">
    <location>
        <begin position="29"/>
        <end position="48"/>
    </location>
</feature>
<dbReference type="InterPro" id="IPR009057">
    <property type="entry name" value="Homeodomain-like_sf"/>
</dbReference>
<gene>
    <name evidence="6" type="ORF">HMPREF1090_00229</name>
</gene>
<evidence type="ECO:0000256" key="4">
    <source>
        <dbReference type="PROSITE-ProRule" id="PRU00335"/>
    </source>
</evidence>
<comment type="caution">
    <text evidence="6">The sequence shown here is derived from an EMBL/GenBank/DDBJ whole genome shotgun (WGS) entry which is preliminary data.</text>
</comment>
<dbReference type="Gene3D" id="1.10.357.10">
    <property type="entry name" value="Tetracycline Repressor, domain 2"/>
    <property type="match status" value="1"/>
</dbReference>
<sequence length="193" mass="22576">MQVLKDEIQEKILQSSLELFLQHGFEKTSIEKIAKQAHISKSNLYNYFKSKDEIFEKLTSSAANKFVKIIDQFSTNQFTPKFCEVGFEDMMVTRIFDLINDNRNELLLLMLCSKGTKYEKLKEQLIGQIALKFMQDYKDYFSDNDPIVTIITHNLFDGIINVTVYSQSPKELHFNLHRLIRYHIEGFSALISD</sequence>
<dbReference type="AlphaFoldDB" id="A0A0E2HGU9"/>
<dbReference type="HOGENOM" id="CLU_069356_6_2_9"/>
<evidence type="ECO:0000259" key="5">
    <source>
        <dbReference type="PROSITE" id="PS50977"/>
    </source>
</evidence>
<dbReference type="GeneID" id="57963657"/>
<dbReference type="Proteomes" id="UP000013085">
    <property type="component" value="Unassembled WGS sequence"/>
</dbReference>